<accession>A0A9N8V2G3</accession>
<keyword evidence="3" id="KW-1185">Reference proteome</keyword>
<feature type="transmembrane region" description="Helical" evidence="1">
    <location>
        <begin position="7"/>
        <end position="28"/>
    </location>
</feature>
<dbReference type="Proteomes" id="UP000789375">
    <property type="component" value="Unassembled WGS sequence"/>
</dbReference>
<keyword evidence="1" id="KW-0812">Transmembrane</keyword>
<proteinExistence type="predicted"/>
<feature type="transmembrane region" description="Helical" evidence="1">
    <location>
        <begin position="34"/>
        <end position="57"/>
    </location>
</feature>
<reference evidence="2" key="1">
    <citation type="submission" date="2021-06" db="EMBL/GenBank/DDBJ databases">
        <authorList>
            <person name="Kallberg Y."/>
            <person name="Tangrot J."/>
            <person name="Rosling A."/>
        </authorList>
    </citation>
    <scope>NUCLEOTIDE SEQUENCE</scope>
    <source>
        <strain evidence="2">87-6 pot B 2015</strain>
    </source>
</reference>
<evidence type="ECO:0000313" key="3">
    <source>
        <dbReference type="Proteomes" id="UP000789375"/>
    </source>
</evidence>
<evidence type="ECO:0000256" key="1">
    <source>
        <dbReference type="SAM" id="Phobius"/>
    </source>
</evidence>
<dbReference type="AlphaFoldDB" id="A0A9N8V2G3"/>
<sequence length="158" mass="17939">MPSPYIFIPALVFCAPLILSVLGTFTAFAAITSFLALFVVAIRLGFLVIEFSGGFLLDTIEWGVRKFTREIPHNDKKNNKKDTKDISNIKLHQNHNGKKLHKSKQNKLPTSKISPKMTTLWEKTDGFNGFVNNFVSKDDYFMASNKRPNGRRARSDFI</sequence>
<dbReference type="EMBL" id="CAJVPP010000025">
    <property type="protein sequence ID" value="CAG8435627.1"/>
    <property type="molecule type" value="Genomic_DNA"/>
</dbReference>
<keyword evidence="1" id="KW-1133">Transmembrane helix</keyword>
<comment type="caution">
    <text evidence="2">The sequence shown here is derived from an EMBL/GenBank/DDBJ whole genome shotgun (WGS) entry which is preliminary data.</text>
</comment>
<gene>
    <name evidence="2" type="ORF">FMOSSE_LOCUS282</name>
</gene>
<evidence type="ECO:0000313" key="2">
    <source>
        <dbReference type="EMBL" id="CAG8435627.1"/>
    </source>
</evidence>
<name>A0A9N8V2G3_FUNMO</name>
<keyword evidence="1" id="KW-0472">Membrane</keyword>
<protein>
    <submittedName>
        <fullName evidence="2">7954_t:CDS:1</fullName>
    </submittedName>
</protein>
<organism evidence="2 3">
    <name type="scientific">Funneliformis mosseae</name>
    <name type="common">Endomycorrhizal fungus</name>
    <name type="synonym">Glomus mosseae</name>
    <dbReference type="NCBI Taxonomy" id="27381"/>
    <lineage>
        <taxon>Eukaryota</taxon>
        <taxon>Fungi</taxon>
        <taxon>Fungi incertae sedis</taxon>
        <taxon>Mucoromycota</taxon>
        <taxon>Glomeromycotina</taxon>
        <taxon>Glomeromycetes</taxon>
        <taxon>Glomerales</taxon>
        <taxon>Glomeraceae</taxon>
        <taxon>Funneliformis</taxon>
    </lineage>
</organism>